<gene>
    <name evidence="4" type="ORF">FHS00_002141</name>
</gene>
<evidence type="ECO:0000313" key="4">
    <source>
        <dbReference type="EMBL" id="MBB3712553.1"/>
    </source>
</evidence>
<dbReference type="PANTHER" id="PTHR43877">
    <property type="entry name" value="AMINOALKYLPHOSPHONATE N-ACETYLTRANSFERASE-RELATED-RELATED"/>
    <property type="match status" value="1"/>
</dbReference>
<dbReference type="RefSeq" id="WP_183472924.1">
    <property type="nucleotide sequence ID" value="NZ_JACIBX010000007.1"/>
</dbReference>
<dbReference type="Proteomes" id="UP000576152">
    <property type="component" value="Unassembled WGS sequence"/>
</dbReference>
<dbReference type="Pfam" id="PF00583">
    <property type="entry name" value="Acetyltransf_1"/>
    <property type="match status" value="1"/>
</dbReference>
<dbReference type="InterPro" id="IPR016181">
    <property type="entry name" value="Acyl_CoA_acyltransferase"/>
</dbReference>
<proteinExistence type="predicted"/>
<reference evidence="4 5" key="1">
    <citation type="submission" date="2020-08" db="EMBL/GenBank/DDBJ databases">
        <title>Genomic Encyclopedia of Type Strains, Phase III (KMG-III): the genomes of soil and plant-associated and newly described type strains.</title>
        <authorList>
            <person name="Whitman W."/>
        </authorList>
    </citation>
    <scope>NUCLEOTIDE SEQUENCE [LARGE SCALE GENOMIC DNA]</scope>
    <source>
        <strain evidence="4 5">CECT 8572</strain>
    </source>
</reference>
<dbReference type="SUPFAM" id="SSF55729">
    <property type="entry name" value="Acyl-CoA N-acyltransferases (Nat)"/>
    <property type="match status" value="1"/>
</dbReference>
<dbReference type="Gene3D" id="3.40.630.30">
    <property type="match status" value="1"/>
</dbReference>
<dbReference type="InterPro" id="IPR000182">
    <property type="entry name" value="GNAT_dom"/>
</dbReference>
<evidence type="ECO:0000313" key="5">
    <source>
        <dbReference type="Proteomes" id="UP000576152"/>
    </source>
</evidence>
<keyword evidence="2" id="KW-0012">Acyltransferase</keyword>
<keyword evidence="5" id="KW-1185">Reference proteome</keyword>
<accession>A0ABR6HQ09</accession>
<organism evidence="4 5">
    <name type="scientific">Limimaricola variabilis</name>
    <dbReference type="NCBI Taxonomy" id="1492771"/>
    <lineage>
        <taxon>Bacteria</taxon>
        <taxon>Pseudomonadati</taxon>
        <taxon>Pseudomonadota</taxon>
        <taxon>Alphaproteobacteria</taxon>
        <taxon>Rhodobacterales</taxon>
        <taxon>Paracoccaceae</taxon>
        <taxon>Limimaricola</taxon>
    </lineage>
</organism>
<protein>
    <submittedName>
        <fullName evidence="4">RimJ/RimL family protein N-acetyltransferase</fullName>
    </submittedName>
</protein>
<evidence type="ECO:0000259" key="3">
    <source>
        <dbReference type="PROSITE" id="PS51186"/>
    </source>
</evidence>
<name>A0ABR6HQ09_9RHOB</name>
<evidence type="ECO:0000256" key="1">
    <source>
        <dbReference type="ARBA" id="ARBA00022679"/>
    </source>
</evidence>
<dbReference type="EMBL" id="JACIBX010000007">
    <property type="protein sequence ID" value="MBB3712553.1"/>
    <property type="molecule type" value="Genomic_DNA"/>
</dbReference>
<evidence type="ECO:0000256" key="2">
    <source>
        <dbReference type="ARBA" id="ARBA00023315"/>
    </source>
</evidence>
<sequence>MTEDRGAAVRFTALNIAEHLDQVAAFYMQAPDYWVLAEGGRPDAHEKAEEFFTAGAPGCDIDRSRFLGLFLGGRLSGLAELHYGFPTDSDAYLGLMIIGPWAQGVGHGTALLSEIERLARSDGATKLYVGVLEANPRGRAFWERVGFTATGVTKEDNAHGLGHVLHRLVKPL</sequence>
<dbReference type="PROSITE" id="PS51186">
    <property type="entry name" value="GNAT"/>
    <property type="match status" value="1"/>
</dbReference>
<keyword evidence="1" id="KW-0808">Transferase</keyword>
<dbReference type="CDD" id="cd04301">
    <property type="entry name" value="NAT_SF"/>
    <property type="match status" value="1"/>
</dbReference>
<comment type="caution">
    <text evidence="4">The sequence shown here is derived from an EMBL/GenBank/DDBJ whole genome shotgun (WGS) entry which is preliminary data.</text>
</comment>
<dbReference type="InterPro" id="IPR050832">
    <property type="entry name" value="Bact_Acetyltransf"/>
</dbReference>
<feature type="domain" description="N-acetyltransferase" evidence="3">
    <location>
        <begin position="9"/>
        <end position="171"/>
    </location>
</feature>